<dbReference type="EMBL" id="BMID01000001">
    <property type="protein sequence ID" value="GFZ97423.1"/>
    <property type="molecule type" value="Genomic_DNA"/>
</dbReference>
<dbReference type="SUPFAM" id="SSF48452">
    <property type="entry name" value="TPR-like"/>
    <property type="match status" value="2"/>
</dbReference>
<sequence length="387" mass="41684">MIGMLAALALASGTPGQVARWEMPPEIYAAIDEAGESPDLATLRALLARIDAEAERCERIEADKTVCEEPFNLSAALSGEALLDAEQVGARYERAIAVAEAKHGPVAETPIHLHRTYGLYLARIGRAKAAEDRLRLVVERSAGLDAMIEMSALGHLAVLMLGLGRLDEAEAYLAPVLAFIADGEWRQNPFAISVRSTEAALAAARGDHDEAASLYADTCVAMYRTMGETWGVATCSLAWGQSLIEIGDLERAEGVLRIATDAHDELMGPEHVNSLLARAQAARVLSLRGKEAEADELFARNRALLASAPQSFPAELRTLLYRLDAAPLVREQRALPLARSLLMSAQQAALEAMAMTGAADALARRSLESARPAFLLRVEASWRLANR</sequence>
<dbReference type="RefSeq" id="WP_188640909.1">
    <property type="nucleotide sequence ID" value="NZ_BMID01000001.1"/>
</dbReference>
<gene>
    <name evidence="1" type="ORF">GCM10010923_01740</name>
</gene>
<dbReference type="Proteomes" id="UP000603317">
    <property type="component" value="Unassembled WGS sequence"/>
</dbReference>
<comment type="caution">
    <text evidence="1">The sequence shown here is derived from an EMBL/GenBank/DDBJ whole genome shotgun (WGS) entry which is preliminary data.</text>
</comment>
<evidence type="ECO:0008006" key="3">
    <source>
        <dbReference type="Google" id="ProtNLM"/>
    </source>
</evidence>
<reference evidence="2" key="1">
    <citation type="journal article" date="2019" name="Int. J. Syst. Evol. Microbiol.">
        <title>The Global Catalogue of Microorganisms (GCM) 10K type strain sequencing project: providing services to taxonomists for standard genome sequencing and annotation.</title>
        <authorList>
            <consortium name="The Broad Institute Genomics Platform"/>
            <consortium name="The Broad Institute Genome Sequencing Center for Infectious Disease"/>
            <person name="Wu L."/>
            <person name="Ma J."/>
        </authorList>
    </citation>
    <scope>NUCLEOTIDE SEQUENCE [LARGE SCALE GENOMIC DNA]</scope>
    <source>
        <strain evidence="2">CGMCC 1.15297</strain>
    </source>
</reference>
<name>A0ABQ1F381_9SPHN</name>
<organism evidence="1 2">
    <name type="scientific">Blastomonas marina</name>
    <dbReference type="NCBI Taxonomy" id="1867408"/>
    <lineage>
        <taxon>Bacteria</taxon>
        <taxon>Pseudomonadati</taxon>
        <taxon>Pseudomonadota</taxon>
        <taxon>Alphaproteobacteria</taxon>
        <taxon>Sphingomonadales</taxon>
        <taxon>Sphingomonadaceae</taxon>
        <taxon>Blastomonas</taxon>
    </lineage>
</organism>
<evidence type="ECO:0000313" key="2">
    <source>
        <dbReference type="Proteomes" id="UP000603317"/>
    </source>
</evidence>
<keyword evidence="2" id="KW-1185">Reference proteome</keyword>
<evidence type="ECO:0000313" key="1">
    <source>
        <dbReference type="EMBL" id="GFZ97423.1"/>
    </source>
</evidence>
<dbReference type="Gene3D" id="1.25.40.10">
    <property type="entry name" value="Tetratricopeptide repeat domain"/>
    <property type="match status" value="1"/>
</dbReference>
<proteinExistence type="predicted"/>
<dbReference type="InterPro" id="IPR011990">
    <property type="entry name" value="TPR-like_helical_dom_sf"/>
</dbReference>
<accession>A0ABQ1F381</accession>
<protein>
    <recommendedName>
        <fullName evidence="3">MalT-like TPR region domain-containing protein</fullName>
    </recommendedName>
</protein>